<evidence type="ECO:0000256" key="1">
    <source>
        <dbReference type="SAM" id="Phobius"/>
    </source>
</evidence>
<keyword evidence="4" id="KW-1185">Reference proteome</keyword>
<dbReference type="InterPro" id="IPR001711">
    <property type="entry name" value="PLipase_C_Pinositol-sp_Y"/>
</dbReference>
<dbReference type="Pfam" id="PF01835">
    <property type="entry name" value="MG2"/>
    <property type="match status" value="1"/>
</dbReference>
<reference evidence="3 4" key="1">
    <citation type="submission" date="2024-06" db="EMBL/GenBank/DDBJ databases">
        <title>Chitinophaga defluvii sp. nov., isolated from municipal sewage.</title>
        <authorList>
            <person name="Zhang L."/>
        </authorList>
    </citation>
    <scope>NUCLEOTIDE SEQUENCE [LARGE SCALE GENOMIC DNA]</scope>
    <source>
        <strain evidence="3 4">H8</strain>
    </source>
</reference>
<keyword evidence="1" id="KW-1133">Transmembrane helix</keyword>
<dbReference type="SUPFAM" id="SSF56935">
    <property type="entry name" value="Porins"/>
    <property type="match status" value="1"/>
</dbReference>
<evidence type="ECO:0000313" key="4">
    <source>
        <dbReference type="Proteomes" id="UP001549749"/>
    </source>
</evidence>
<dbReference type="Proteomes" id="UP001549749">
    <property type="component" value="Unassembled WGS sequence"/>
</dbReference>
<gene>
    <name evidence="3" type="ORF">ABR189_12135</name>
</gene>
<accession>A0ABV2T518</accession>
<sequence length="817" mass="90962">MRPTLYKRKLRLKWLIPVLITGAFSALAFLPADNWQDKVLKALQQFGQHYPQEKVYLQLDKDYYASGETIWFKAYITLQNMPATQATNLYVELLDQNGTIVQKKLFMASSAGAPGFFELPENQKAGTYQLRAYTAYMLNYDPAFLFYRTLEVFDPQKKNAAVQDSMPITDFAVQFFPEGGNMIQDAAGQVAFKAIDNNGYPIAVTGTVKDSKGKEVATITTIHDGMGMFELTPAPNETYQATVKSAKGQSKTFPLPAVATTGAALKIFNKGARVFYQSVFSNNYDSSFNDMMIVAQMGQQLVYKASLNAAEGRISGFIPTDDLPSGIMQITLFGKDAVPLAERLAFVRQPDTLSLVLEPTSISTNVRERNILLLKVPDSLQTNLSVSVTDADAVAVDDNATNIMSSLLLTSDIKGFVFNPAWYFRDFAPATLQALDLVMMTNGWRRFSWQKIINNEFPAGKYSYEQGITVKGTAFTNGGRYPLTNGKIDFMIKIPYDSSSMFASGPVNEKGEFSLSGLVFPDTALIYYQANDKQKRWKDVEVKFNTHFFTDNSPVKRPTPLLLPLPINEGTLKSFLTTASESNKVNRSINNRMVYLKEVNVKARKPPKEESIDKRYATGMFTSGDGYTFDLLKEQPTSFNVFQYLQSKVAGLNIMGDMNNPNISWRGGAPVLYLNEMQTDAGMLSTIPITDIAMVKVFRPPFMGGFGGGANGAIAIYTKRGGEGGGSDPNIKGFELLKKGGFTVVKDFYSPNYAVKKEVHVLPDKRLTLYWNPSLTVDSVFHTAKIEFFNNDFTQRYRVVVEGISHDGRIGRVEEIF</sequence>
<organism evidence="3 4">
    <name type="scientific">Chitinophaga defluvii</name>
    <dbReference type="NCBI Taxonomy" id="3163343"/>
    <lineage>
        <taxon>Bacteria</taxon>
        <taxon>Pseudomonadati</taxon>
        <taxon>Bacteroidota</taxon>
        <taxon>Chitinophagia</taxon>
        <taxon>Chitinophagales</taxon>
        <taxon>Chitinophagaceae</taxon>
        <taxon>Chitinophaga</taxon>
    </lineage>
</organism>
<comment type="caution">
    <text evidence="3">The sequence shown here is derived from an EMBL/GenBank/DDBJ whole genome shotgun (WGS) entry which is preliminary data.</text>
</comment>
<name>A0ABV2T518_9BACT</name>
<evidence type="ECO:0000313" key="3">
    <source>
        <dbReference type="EMBL" id="MET6998127.1"/>
    </source>
</evidence>
<dbReference type="RefSeq" id="WP_354660762.1">
    <property type="nucleotide sequence ID" value="NZ_JBEXAC010000001.1"/>
</dbReference>
<dbReference type="Gene3D" id="2.60.40.1930">
    <property type="match status" value="1"/>
</dbReference>
<proteinExistence type="predicted"/>
<dbReference type="InterPro" id="IPR002890">
    <property type="entry name" value="MG2"/>
</dbReference>
<evidence type="ECO:0000259" key="2">
    <source>
        <dbReference type="PROSITE" id="PS50008"/>
    </source>
</evidence>
<keyword evidence="1" id="KW-0812">Transmembrane</keyword>
<dbReference type="PROSITE" id="PS50008">
    <property type="entry name" value="PIPLC_Y_DOMAIN"/>
    <property type="match status" value="1"/>
</dbReference>
<feature type="transmembrane region" description="Helical" evidence="1">
    <location>
        <begin position="12"/>
        <end position="32"/>
    </location>
</feature>
<keyword evidence="1" id="KW-0472">Membrane</keyword>
<protein>
    <submittedName>
        <fullName evidence="3">MG2 domain-containing protein</fullName>
    </submittedName>
</protein>
<dbReference type="EMBL" id="JBEXAC010000001">
    <property type="protein sequence ID" value="MET6998127.1"/>
    <property type="molecule type" value="Genomic_DNA"/>
</dbReference>
<feature type="domain" description="PI-PLC Y-box" evidence="2">
    <location>
        <begin position="589"/>
        <end position="683"/>
    </location>
</feature>